<feature type="compositionally biased region" description="Basic and acidic residues" evidence="1">
    <location>
        <begin position="152"/>
        <end position="161"/>
    </location>
</feature>
<feature type="region of interest" description="Disordered" evidence="1">
    <location>
        <begin position="237"/>
        <end position="288"/>
    </location>
</feature>
<feature type="compositionally biased region" description="Low complexity" evidence="1">
    <location>
        <begin position="140"/>
        <end position="150"/>
    </location>
</feature>
<reference evidence="2 3" key="1">
    <citation type="submission" date="2023-07" db="EMBL/GenBank/DDBJ databases">
        <title>Sorghum-associated microbial communities from plants grown in Nebraska, USA.</title>
        <authorList>
            <person name="Schachtman D."/>
        </authorList>
    </citation>
    <scope>NUCLEOTIDE SEQUENCE [LARGE SCALE GENOMIC DNA]</scope>
    <source>
        <strain evidence="2 3">DS1607</strain>
    </source>
</reference>
<evidence type="ECO:0008006" key="4">
    <source>
        <dbReference type="Google" id="ProtNLM"/>
    </source>
</evidence>
<dbReference type="Proteomes" id="UP001226867">
    <property type="component" value="Unassembled WGS sequence"/>
</dbReference>
<name>A0ABT9SCV3_9BURK</name>
<gene>
    <name evidence="2" type="ORF">J2W36_003498</name>
</gene>
<evidence type="ECO:0000313" key="3">
    <source>
        <dbReference type="Proteomes" id="UP001226867"/>
    </source>
</evidence>
<dbReference type="InterPro" id="IPR050026">
    <property type="entry name" value="PHA_gran_PhaM_N"/>
</dbReference>
<evidence type="ECO:0000313" key="2">
    <source>
        <dbReference type="EMBL" id="MDP9901232.1"/>
    </source>
</evidence>
<proteinExistence type="predicted"/>
<evidence type="ECO:0000256" key="1">
    <source>
        <dbReference type="SAM" id="MobiDB-lite"/>
    </source>
</evidence>
<organism evidence="2 3">
    <name type="scientific">Variovorax ginsengisoli</name>
    <dbReference type="NCBI Taxonomy" id="363844"/>
    <lineage>
        <taxon>Bacteria</taxon>
        <taxon>Pseudomonadati</taxon>
        <taxon>Pseudomonadota</taxon>
        <taxon>Betaproteobacteria</taxon>
        <taxon>Burkholderiales</taxon>
        <taxon>Comamonadaceae</taxon>
        <taxon>Variovorax</taxon>
    </lineage>
</organism>
<feature type="compositionally biased region" description="Low complexity" evidence="1">
    <location>
        <begin position="276"/>
        <end position="288"/>
    </location>
</feature>
<accession>A0ABT9SCV3</accession>
<sequence>MSATTPSFDFSQFVPGFDFLKKLATTHASGATGGAVPGMPSLSNWVAPTLSVEEVDKRIQELKTVQYWLEQNGHALKATIQALEVQKMTLSTLRGMNVRMEDLASAFTRTAAAAAPSPTASAAAAPAPFGAAFFSSAPSPSASATPATASHEAPDAQKPDDANAADDAQAAADAPAAAAAPGAEGAGVVDPLQWWGALTQQFQQIASSALKDAAHLQMPVMPSAATGAATGKAATSAKAVKSAKSPVAGKTAAVPSRKKPAVRSAPAKAPRKKAAGKTPAARAPAKGR</sequence>
<feature type="region of interest" description="Disordered" evidence="1">
    <location>
        <begin position="140"/>
        <end position="179"/>
    </location>
</feature>
<protein>
    <recommendedName>
        <fullName evidence="4">Transcriptional regulator</fullName>
    </recommendedName>
</protein>
<keyword evidence="3" id="KW-1185">Reference proteome</keyword>
<dbReference type="RefSeq" id="WP_307691007.1">
    <property type="nucleotide sequence ID" value="NZ_JAUSRO010000011.1"/>
</dbReference>
<feature type="compositionally biased region" description="Low complexity" evidence="1">
    <location>
        <begin position="237"/>
        <end position="250"/>
    </location>
</feature>
<dbReference type="EMBL" id="JAUSRO010000011">
    <property type="protein sequence ID" value="MDP9901232.1"/>
    <property type="molecule type" value="Genomic_DNA"/>
</dbReference>
<comment type="caution">
    <text evidence="2">The sequence shown here is derived from an EMBL/GenBank/DDBJ whole genome shotgun (WGS) entry which is preliminary data.</text>
</comment>
<feature type="compositionally biased region" description="Low complexity" evidence="1">
    <location>
        <begin position="165"/>
        <end position="179"/>
    </location>
</feature>
<dbReference type="NCBIfam" id="NF043076">
    <property type="entry name" value="PHA_gran_PhaM"/>
    <property type="match status" value="1"/>
</dbReference>